<keyword evidence="2" id="KW-1185">Reference proteome</keyword>
<dbReference type="EMBL" id="JAPDOG010000007">
    <property type="protein sequence ID" value="MCW3781951.1"/>
    <property type="molecule type" value="Genomic_DNA"/>
</dbReference>
<name>A0ABT3J2P3_9RHOB</name>
<protein>
    <submittedName>
        <fullName evidence="1">Uncharacterized protein</fullName>
    </submittedName>
</protein>
<gene>
    <name evidence="1" type="ORF">OM960_10120</name>
</gene>
<dbReference type="RefSeq" id="WP_264771868.1">
    <property type="nucleotide sequence ID" value="NZ_JAPDOG010000007.1"/>
</dbReference>
<comment type="caution">
    <text evidence="1">The sequence shown here is derived from an EMBL/GenBank/DDBJ whole genome shotgun (WGS) entry which is preliminary data.</text>
</comment>
<evidence type="ECO:0000313" key="1">
    <source>
        <dbReference type="EMBL" id="MCW3781951.1"/>
    </source>
</evidence>
<organism evidence="1 2">
    <name type="scientific">Defluviimonas salinarum</name>
    <dbReference type="NCBI Taxonomy" id="2992147"/>
    <lineage>
        <taxon>Bacteria</taxon>
        <taxon>Pseudomonadati</taxon>
        <taxon>Pseudomonadota</taxon>
        <taxon>Alphaproteobacteria</taxon>
        <taxon>Rhodobacterales</taxon>
        <taxon>Paracoccaceae</taxon>
        <taxon>Albidovulum</taxon>
    </lineage>
</organism>
<dbReference type="Proteomes" id="UP001207582">
    <property type="component" value="Unassembled WGS sequence"/>
</dbReference>
<accession>A0ABT3J2P3</accession>
<sequence length="142" mass="16309">MPGVLPDLYFRIRENGAAVFRVDKENRQRRIEMEQIAVVNVKNGEIKPQSERKLSDADMTAIRDWLRSRQELLARRDIDDIHRSIDHLNLTAQWAQSKASAEQLDAVTDALLLAMHDLRSVLVRKKSERLAQAEARPARNNG</sequence>
<reference evidence="1 2" key="1">
    <citation type="submission" date="2022-10" db="EMBL/GenBank/DDBJ databases">
        <title>Defluviimonas sp. CAU 1641 isolated from mud.</title>
        <authorList>
            <person name="Kim W."/>
        </authorList>
    </citation>
    <scope>NUCLEOTIDE SEQUENCE [LARGE SCALE GENOMIC DNA]</scope>
    <source>
        <strain evidence="1 2">CAU 1641</strain>
    </source>
</reference>
<evidence type="ECO:0000313" key="2">
    <source>
        <dbReference type="Proteomes" id="UP001207582"/>
    </source>
</evidence>
<proteinExistence type="predicted"/>